<feature type="region of interest" description="Disordered" evidence="1">
    <location>
        <begin position="96"/>
        <end position="137"/>
    </location>
</feature>
<gene>
    <name evidence="3" type="ORF">O3P69_017838</name>
</gene>
<feature type="signal peptide" evidence="2">
    <location>
        <begin position="1"/>
        <end position="18"/>
    </location>
</feature>
<evidence type="ECO:0000313" key="4">
    <source>
        <dbReference type="Proteomes" id="UP001487740"/>
    </source>
</evidence>
<feature type="chain" id="PRO_5043631750" evidence="2">
    <location>
        <begin position="19"/>
        <end position="242"/>
    </location>
</feature>
<keyword evidence="4" id="KW-1185">Reference proteome</keyword>
<dbReference type="AlphaFoldDB" id="A0AAW0TG81"/>
<feature type="compositionally biased region" description="Low complexity" evidence="1">
    <location>
        <begin position="96"/>
        <end position="135"/>
    </location>
</feature>
<name>A0AAW0TG81_SCYPA</name>
<comment type="caution">
    <text evidence="3">The sequence shown here is derived from an EMBL/GenBank/DDBJ whole genome shotgun (WGS) entry which is preliminary data.</text>
</comment>
<organism evidence="3 4">
    <name type="scientific">Scylla paramamosain</name>
    <name type="common">Mud crab</name>
    <dbReference type="NCBI Taxonomy" id="85552"/>
    <lineage>
        <taxon>Eukaryota</taxon>
        <taxon>Metazoa</taxon>
        <taxon>Ecdysozoa</taxon>
        <taxon>Arthropoda</taxon>
        <taxon>Crustacea</taxon>
        <taxon>Multicrustacea</taxon>
        <taxon>Malacostraca</taxon>
        <taxon>Eumalacostraca</taxon>
        <taxon>Eucarida</taxon>
        <taxon>Decapoda</taxon>
        <taxon>Pleocyemata</taxon>
        <taxon>Brachyura</taxon>
        <taxon>Eubrachyura</taxon>
        <taxon>Portunoidea</taxon>
        <taxon>Portunidae</taxon>
        <taxon>Portuninae</taxon>
        <taxon>Scylla</taxon>
    </lineage>
</organism>
<evidence type="ECO:0000256" key="1">
    <source>
        <dbReference type="SAM" id="MobiDB-lite"/>
    </source>
</evidence>
<sequence length="242" mass="25625">MVHALLLVGAVPLGLLDAARLDPDLAAPGDTPATATATATDNTATDDTATTVHSMNWRALLERLGTPQLPDIILSNSQHPASHAKHKPDILLADPASAAAAEATTPSEVKVEVPSSSSSSSSSSPSQEAIKSQSSEGRLPLADWLREALSVLRHKDEDKEEEDERDGAVGSEEWREAGALLRKIGDLLDGCSTWSGRGRMTSAALSFPLARPLACCCCCCCCCCLAASVFGLLTWRFLLWCR</sequence>
<dbReference type="Proteomes" id="UP001487740">
    <property type="component" value="Unassembled WGS sequence"/>
</dbReference>
<dbReference type="EMBL" id="JARAKH010000030">
    <property type="protein sequence ID" value="KAK8386624.1"/>
    <property type="molecule type" value="Genomic_DNA"/>
</dbReference>
<accession>A0AAW0TG81</accession>
<evidence type="ECO:0000256" key="2">
    <source>
        <dbReference type="SAM" id="SignalP"/>
    </source>
</evidence>
<proteinExistence type="predicted"/>
<reference evidence="3 4" key="1">
    <citation type="submission" date="2023-03" db="EMBL/GenBank/DDBJ databases">
        <title>High-quality genome of Scylla paramamosain provides insights in environmental adaptation.</title>
        <authorList>
            <person name="Zhang L."/>
        </authorList>
    </citation>
    <scope>NUCLEOTIDE SEQUENCE [LARGE SCALE GENOMIC DNA]</scope>
    <source>
        <strain evidence="3">LZ_2023a</strain>
        <tissue evidence="3">Muscle</tissue>
    </source>
</reference>
<protein>
    <submittedName>
        <fullName evidence="3">Uncharacterized protein</fullName>
    </submittedName>
</protein>
<keyword evidence="2" id="KW-0732">Signal</keyword>
<evidence type="ECO:0000313" key="3">
    <source>
        <dbReference type="EMBL" id="KAK8386624.1"/>
    </source>
</evidence>